<dbReference type="RefSeq" id="WP_380736440.1">
    <property type="nucleotide sequence ID" value="NZ_JBHTJP010000024.1"/>
</dbReference>
<keyword evidence="1" id="KW-0812">Transmembrane</keyword>
<name>A0ABW3ICL2_9FLAO</name>
<dbReference type="EMBL" id="JBHTJP010000024">
    <property type="protein sequence ID" value="MFD0975423.1"/>
    <property type="molecule type" value="Genomic_DNA"/>
</dbReference>
<keyword evidence="1" id="KW-0472">Membrane</keyword>
<proteinExistence type="predicted"/>
<accession>A0ABW3ICL2</accession>
<keyword evidence="1" id="KW-1133">Transmembrane helix</keyword>
<comment type="caution">
    <text evidence="2">The sequence shown here is derived from an EMBL/GenBank/DDBJ whole genome shotgun (WGS) entry which is preliminary data.</text>
</comment>
<evidence type="ECO:0008006" key="4">
    <source>
        <dbReference type="Google" id="ProtNLM"/>
    </source>
</evidence>
<organism evidence="2 3">
    <name type="scientific">Salinimicrobium gaetbulicola</name>
    <dbReference type="NCBI Taxonomy" id="999702"/>
    <lineage>
        <taxon>Bacteria</taxon>
        <taxon>Pseudomonadati</taxon>
        <taxon>Bacteroidota</taxon>
        <taxon>Flavobacteriia</taxon>
        <taxon>Flavobacteriales</taxon>
        <taxon>Flavobacteriaceae</taxon>
        <taxon>Salinimicrobium</taxon>
    </lineage>
</organism>
<evidence type="ECO:0000313" key="2">
    <source>
        <dbReference type="EMBL" id="MFD0975423.1"/>
    </source>
</evidence>
<feature type="transmembrane region" description="Helical" evidence="1">
    <location>
        <begin position="103"/>
        <end position="122"/>
    </location>
</feature>
<gene>
    <name evidence="2" type="ORF">ACFQ1G_01345</name>
</gene>
<reference evidence="3" key="1">
    <citation type="journal article" date="2019" name="Int. J. Syst. Evol. Microbiol.">
        <title>The Global Catalogue of Microorganisms (GCM) 10K type strain sequencing project: providing services to taxonomists for standard genome sequencing and annotation.</title>
        <authorList>
            <consortium name="The Broad Institute Genomics Platform"/>
            <consortium name="The Broad Institute Genome Sequencing Center for Infectious Disease"/>
            <person name="Wu L."/>
            <person name="Ma J."/>
        </authorList>
    </citation>
    <scope>NUCLEOTIDE SEQUENCE [LARGE SCALE GENOMIC DNA]</scope>
    <source>
        <strain evidence="3">CCUG 60898</strain>
    </source>
</reference>
<dbReference type="Proteomes" id="UP001597100">
    <property type="component" value="Unassembled WGS sequence"/>
</dbReference>
<sequence length="130" mass="15243">MGKLRIHRSNQWYGGVRDYKIFLDNQKIGEVGKGDTKEFNIPDGEHQLFAKIDWFETEKVSLNLEKDEEREIVLKSSEKSKWTIPIIFILPGLVYLTDLKLELLLLLFIPLVLLLLYTLTYGKRSFIKVE</sequence>
<keyword evidence="3" id="KW-1185">Reference proteome</keyword>
<evidence type="ECO:0000313" key="3">
    <source>
        <dbReference type="Proteomes" id="UP001597100"/>
    </source>
</evidence>
<evidence type="ECO:0000256" key="1">
    <source>
        <dbReference type="SAM" id="Phobius"/>
    </source>
</evidence>
<protein>
    <recommendedName>
        <fullName evidence="4">PEGA domain-containing protein</fullName>
    </recommendedName>
</protein>
<feature type="transmembrane region" description="Helical" evidence="1">
    <location>
        <begin position="80"/>
        <end position="97"/>
    </location>
</feature>